<reference evidence="2" key="1">
    <citation type="journal article" date="2023" name="Mol. Ecol. Resour.">
        <title>Chromosome-level genome assembly of a triploid poplar Populus alba 'Berolinensis'.</title>
        <authorList>
            <person name="Chen S."/>
            <person name="Yu Y."/>
            <person name="Wang X."/>
            <person name="Wang S."/>
            <person name="Zhang T."/>
            <person name="Zhou Y."/>
            <person name="He R."/>
            <person name="Meng N."/>
            <person name="Wang Y."/>
            <person name="Liu W."/>
            <person name="Liu Z."/>
            <person name="Liu J."/>
            <person name="Guo Q."/>
            <person name="Huang H."/>
            <person name="Sederoff R.R."/>
            <person name="Wang G."/>
            <person name="Qu G."/>
            <person name="Chen S."/>
        </authorList>
    </citation>
    <scope>NUCLEOTIDE SEQUENCE</scope>
    <source>
        <strain evidence="2">SC-2020</strain>
    </source>
</reference>
<dbReference type="Proteomes" id="UP001164929">
    <property type="component" value="Chromosome 17"/>
</dbReference>
<accession>A0AAD6LEC2</accession>
<sequence length="159" mass="17847">MADDEIMASHKQANVDHKYCHLSSQDLLLGVIFKGLFHPLLLLVMAFFGLDGVVAAVFFVLLSLISLLLRFSVLDAPDGFIHVGRQASIMLAMFKDFALLVLCLCMFTAEVPLMPTLMQHGPLFKIYELNYTNPIPHYVGIILPILQKLWLEVGFAKKQ</sequence>
<feature type="transmembrane region" description="Helical" evidence="1">
    <location>
        <begin position="54"/>
        <end position="76"/>
    </location>
</feature>
<dbReference type="AlphaFoldDB" id="A0AAD6LEC2"/>
<dbReference type="EMBL" id="JAQIZT010000017">
    <property type="protein sequence ID" value="KAJ6959130.1"/>
    <property type="molecule type" value="Genomic_DNA"/>
</dbReference>
<feature type="transmembrane region" description="Helical" evidence="1">
    <location>
        <begin position="97"/>
        <end position="115"/>
    </location>
</feature>
<evidence type="ECO:0000313" key="3">
    <source>
        <dbReference type="Proteomes" id="UP001164929"/>
    </source>
</evidence>
<comment type="caution">
    <text evidence="2">The sequence shown here is derived from an EMBL/GenBank/DDBJ whole genome shotgun (WGS) entry which is preliminary data.</text>
</comment>
<keyword evidence="1" id="KW-0472">Membrane</keyword>
<keyword evidence="3" id="KW-1185">Reference proteome</keyword>
<name>A0AAD6LEC2_9ROSI</name>
<keyword evidence="1" id="KW-1133">Transmembrane helix</keyword>
<gene>
    <name evidence="2" type="ORF">NC653_037431</name>
</gene>
<organism evidence="2 3">
    <name type="scientific">Populus alba x Populus x berolinensis</name>
    <dbReference type="NCBI Taxonomy" id="444605"/>
    <lineage>
        <taxon>Eukaryota</taxon>
        <taxon>Viridiplantae</taxon>
        <taxon>Streptophyta</taxon>
        <taxon>Embryophyta</taxon>
        <taxon>Tracheophyta</taxon>
        <taxon>Spermatophyta</taxon>
        <taxon>Magnoliopsida</taxon>
        <taxon>eudicotyledons</taxon>
        <taxon>Gunneridae</taxon>
        <taxon>Pentapetalae</taxon>
        <taxon>rosids</taxon>
        <taxon>fabids</taxon>
        <taxon>Malpighiales</taxon>
        <taxon>Salicaceae</taxon>
        <taxon>Saliceae</taxon>
        <taxon>Populus</taxon>
    </lineage>
</organism>
<evidence type="ECO:0000313" key="2">
    <source>
        <dbReference type="EMBL" id="KAJ6959130.1"/>
    </source>
</evidence>
<feature type="transmembrane region" description="Helical" evidence="1">
    <location>
        <begin position="135"/>
        <end position="151"/>
    </location>
</feature>
<feature type="transmembrane region" description="Helical" evidence="1">
    <location>
        <begin position="27"/>
        <end position="48"/>
    </location>
</feature>
<proteinExistence type="predicted"/>
<protein>
    <submittedName>
        <fullName evidence="2">Uncharacterized protein</fullName>
    </submittedName>
</protein>
<evidence type="ECO:0000256" key="1">
    <source>
        <dbReference type="SAM" id="Phobius"/>
    </source>
</evidence>
<keyword evidence="1" id="KW-0812">Transmembrane</keyword>